<evidence type="ECO:0000313" key="2">
    <source>
        <dbReference type="EMBL" id="SEH38691.1"/>
    </source>
</evidence>
<dbReference type="EMBL" id="FNWV01000001">
    <property type="protein sequence ID" value="SEH38691.1"/>
    <property type="molecule type" value="Genomic_DNA"/>
</dbReference>
<feature type="transmembrane region" description="Helical" evidence="1">
    <location>
        <begin position="36"/>
        <end position="54"/>
    </location>
</feature>
<dbReference type="AlphaFoldDB" id="A0A1H6HSZ6"/>
<reference evidence="2 3" key="1">
    <citation type="submission" date="2016-10" db="EMBL/GenBank/DDBJ databases">
        <authorList>
            <person name="de Groot N.N."/>
        </authorList>
    </citation>
    <scope>NUCLEOTIDE SEQUENCE [LARGE SCALE GENOMIC DNA]</scope>
    <source>
        <strain evidence="2 3">YAD2003</strain>
    </source>
</reference>
<dbReference type="OrthoDB" id="1822049at2"/>
<organism evidence="2 3">
    <name type="scientific">Ruminococcus flavefaciens</name>
    <dbReference type="NCBI Taxonomy" id="1265"/>
    <lineage>
        <taxon>Bacteria</taxon>
        <taxon>Bacillati</taxon>
        <taxon>Bacillota</taxon>
        <taxon>Clostridia</taxon>
        <taxon>Eubacteriales</taxon>
        <taxon>Oscillospiraceae</taxon>
        <taxon>Ruminococcus</taxon>
    </lineage>
</organism>
<proteinExistence type="predicted"/>
<name>A0A1H6HSZ6_RUMFL</name>
<gene>
    <name evidence="2" type="ORF">SAMN02910265_00259</name>
</gene>
<dbReference type="RefSeq" id="WP_074714100.1">
    <property type="nucleotide sequence ID" value="NZ_FNWV01000001.1"/>
</dbReference>
<feature type="transmembrane region" description="Helical" evidence="1">
    <location>
        <begin position="6"/>
        <end position="24"/>
    </location>
</feature>
<keyword evidence="1" id="KW-0812">Transmembrane</keyword>
<sequence length="153" mass="16428">MEDITTAVRAVCVTAAGICIISHLTEGTRLRSQAEFVYRLVFAIVVAGFIFGGIKQIELPDLSIFDSNEFSFSTEAYDNAVVEQTASNISDILLSQLSAAGITVDDIVTEVNISEESGISINRVIIRTADFEKAAEIICCSLGQETEVVNGNS</sequence>
<keyword evidence="1" id="KW-1133">Transmembrane helix</keyword>
<dbReference type="Proteomes" id="UP000183190">
    <property type="component" value="Unassembled WGS sequence"/>
</dbReference>
<keyword evidence="1" id="KW-0472">Membrane</keyword>
<evidence type="ECO:0000313" key="3">
    <source>
        <dbReference type="Proteomes" id="UP000183190"/>
    </source>
</evidence>
<evidence type="ECO:0008006" key="4">
    <source>
        <dbReference type="Google" id="ProtNLM"/>
    </source>
</evidence>
<protein>
    <recommendedName>
        <fullName evidence="4">Stage III sporulation protein AF</fullName>
    </recommendedName>
</protein>
<evidence type="ECO:0000256" key="1">
    <source>
        <dbReference type="SAM" id="Phobius"/>
    </source>
</evidence>
<accession>A0A1H6HSZ6</accession>